<evidence type="ECO:0000313" key="3">
    <source>
        <dbReference type="Proteomes" id="UP000014978"/>
    </source>
</evidence>
<dbReference type="EMBL" id="ATCN01000072">
    <property type="protein sequence ID" value="EPR79928.1"/>
    <property type="molecule type" value="Genomic_DNA"/>
</dbReference>
<keyword evidence="3" id="KW-1185">Reference proteome</keyword>
<dbReference type="Proteomes" id="UP000014978">
    <property type="component" value="Unassembled WGS sequence"/>
</dbReference>
<dbReference type="HOGENOM" id="CLU_1611870_0_0_1"/>
<comment type="caution">
    <text evidence="2">The sequence shown here is derived from an EMBL/GenBank/DDBJ whole genome shotgun (WGS) entry which is preliminary data.</text>
</comment>
<dbReference type="InParanoid" id="S7XVK8"/>
<organism evidence="2 3">
    <name type="scientific">Spraguea lophii (strain 42_110)</name>
    <name type="common">Microsporidian parasite</name>
    <dbReference type="NCBI Taxonomy" id="1358809"/>
    <lineage>
        <taxon>Eukaryota</taxon>
        <taxon>Fungi</taxon>
        <taxon>Fungi incertae sedis</taxon>
        <taxon>Microsporidia</taxon>
        <taxon>Spragueidae</taxon>
        <taxon>Spraguea</taxon>
    </lineage>
</organism>
<accession>S7XVK8</accession>
<proteinExistence type="predicted"/>
<dbReference type="AlphaFoldDB" id="S7XVK8"/>
<protein>
    <submittedName>
        <fullName evidence="2">Uncharacterized protein</fullName>
    </submittedName>
</protein>
<dbReference type="VEuPathDB" id="MicrosporidiaDB:SLOPH_458"/>
<name>S7XVK8_SPRLO</name>
<sequence length="165" mass="18766">MYFLTVLMIFKISYSTHPMLPLFFLSDSDESFDEAAVNSKIQCQTREVLFVGSPKHKYSPVPCVDCNPFAKTVVYKSIKESENNDEDSKSKETPNEKGAFISGLSRLCNCGNQSGRGIDDEEDEVIVFETLEAGGYRKKDRLDLNKDDDKQCDENKENEDEEDCF</sequence>
<gene>
    <name evidence="2" type="ORF">SLOPH_458</name>
</gene>
<evidence type="ECO:0000256" key="1">
    <source>
        <dbReference type="SAM" id="MobiDB-lite"/>
    </source>
</evidence>
<feature type="region of interest" description="Disordered" evidence="1">
    <location>
        <begin position="139"/>
        <end position="165"/>
    </location>
</feature>
<evidence type="ECO:0000313" key="2">
    <source>
        <dbReference type="EMBL" id="EPR79928.1"/>
    </source>
</evidence>
<feature type="compositionally biased region" description="Basic and acidic residues" evidence="1">
    <location>
        <begin position="139"/>
        <end position="155"/>
    </location>
</feature>
<reference evidence="3" key="1">
    <citation type="journal article" date="2013" name="PLoS Genet.">
        <title>The genome of Spraguea lophii and the basis of host-microsporidian interactions.</title>
        <authorList>
            <person name="Campbell S.E."/>
            <person name="Williams T.A."/>
            <person name="Yousuf A."/>
            <person name="Soanes D.M."/>
            <person name="Paszkiewicz K.H."/>
            <person name="Williams B.A.P."/>
        </authorList>
    </citation>
    <scope>NUCLEOTIDE SEQUENCE [LARGE SCALE GENOMIC DNA]</scope>
    <source>
        <strain evidence="3">42_110</strain>
    </source>
</reference>
<feature type="compositionally biased region" description="Acidic residues" evidence="1">
    <location>
        <begin position="156"/>
        <end position="165"/>
    </location>
</feature>